<name>A0ABD3SFZ2_9STRA</name>
<keyword evidence="3" id="KW-1185">Reference proteome</keyword>
<evidence type="ECO:0000256" key="1">
    <source>
        <dbReference type="SAM" id="SignalP"/>
    </source>
</evidence>
<comment type="caution">
    <text evidence="2">The sequence shown here is derived from an EMBL/GenBank/DDBJ whole genome shotgun (WGS) entry which is preliminary data.</text>
</comment>
<dbReference type="PROSITE" id="PS51257">
    <property type="entry name" value="PROKAR_LIPOPROTEIN"/>
    <property type="match status" value="1"/>
</dbReference>
<feature type="signal peptide" evidence="1">
    <location>
        <begin position="1"/>
        <end position="18"/>
    </location>
</feature>
<proteinExistence type="predicted"/>
<dbReference type="Proteomes" id="UP001530377">
    <property type="component" value="Unassembled WGS sequence"/>
</dbReference>
<evidence type="ECO:0000313" key="2">
    <source>
        <dbReference type="EMBL" id="KAL3823476.1"/>
    </source>
</evidence>
<gene>
    <name evidence="2" type="ORF">ACHAXA_010236</name>
</gene>
<accession>A0ABD3SFZ2</accession>
<protein>
    <submittedName>
        <fullName evidence="2">Uncharacterized protein</fullName>
    </submittedName>
</protein>
<feature type="chain" id="PRO_5044865144" evidence="1">
    <location>
        <begin position="19"/>
        <end position="411"/>
    </location>
</feature>
<sequence>MKLSTFALVFVTASGACAEVADPCLVCRDGATAGDDFAPFAADGLNATCAILIKDITDSEAESEACVWGGEEIRSMCCPDTLPENPCIVCPDGITVSDDFVPWASSGATDTCKALIDAAAISYEAGSEICAYYREDYEIYCCPTAAVNPCTICPNGTTTGDDFAPFAELDWNQTCKEYIDYYSQIEKGTETCEFSQYVVGYCCPTIVEKPCIACPGGITSGDDFTPYAEGGVLMTCKEIIDEYRFLDAGNTFCGTNKDWDEALCCPTTPKNPCDICPNGLTAAEEFFPPNDGQTCKENIDTLMLVETDSKACSDWGQFYKVLCCPETSNAAATTASPATTTTLATAASASVASSSSDATSTPATGSSQLTTTVATAVASIEPTPSGGVTVFELRGFTLIISVSALSLIAFV</sequence>
<dbReference type="EMBL" id="JALLPB020000037">
    <property type="protein sequence ID" value="KAL3823476.1"/>
    <property type="molecule type" value="Genomic_DNA"/>
</dbReference>
<reference evidence="2 3" key="1">
    <citation type="submission" date="2024-10" db="EMBL/GenBank/DDBJ databases">
        <title>Updated reference genomes for cyclostephanoid diatoms.</title>
        <authorList>
            <person name="Roberts W.R."/>
            <person name="Alverson A.J."/>
        </authorList>
    </citation>
    <scope>NUCLEOTIDE SEQUENCE [LARGE SCALE GENOMIC DNA]</scope>
    <source>
        <strain evidence="2 3">AJA228-03</strain>
    </source>
</reference>
<organism evidence="2 3">
    <name type="scientific">Cyclostephanos tholiformis</name>
    <dbReference type="NCBI Taxonomy" id="382380"/>
    <lineage>
        <taxon>Eukaryota</taxon>
        <taxon>Sar</taxon>
        <taxon>Stramenopiles</taxon>
        <taxon>Ochrophyta</taxon>
        <taxon>Bacillariophyta</taxon>
        <taxon>Coscinodiscophyceae</taxon>
        <taxon>Thalassiosirophycidae</taxon>
        <taxon>Stephanodiscales</taxon>
        <taxon>Stephanodiscaceae</taxon>
        <taxon>Cyclostephanos</taxon>
    </lineage>
</organism>
<keyword evidence="1" id="KW-0732">Signal</keyword>
<evidence type="ECO:0000313" key="3">
    <source>
        <dbReference type="Proteomes" id="UP001530377"/>
    </source>
</evidence>
<dbReference type="AlphaFoldDB" id="A0ABD3SFZ2"/>